<reference evidence="14" key="2">
    <citation type="submission" date="2021-04" db="EMBL/GenBank/DDBJ databases">
        <authorList>
            <person name="Gilroy R."/>
        </authorList>
    </citation>
    <scope>NUCLEOTIDE SEQUENCE</scope>
    <source>
        <strain evidence="14">CHK192-19661</strain>
    </source>
</reference>
<dbReference type="Pfam" id="PF02558">
    <property type="entry name" value="ApbA"/>
    <property type="match status" value="1"/>
</dbReference>
<feature type="domain" description="Ketopantoate reductase C-terminal" evidence="13">
    <location>
        <begin position="175"/>
        <end position="317"/>
    </location>
</feature>
<comment type="pathway">
    <text evidence="2 11">Cofactor biosynthesis; (R)-pantothenate biosynthesis; (R)-pantoate from 3-methyl-2-oxobutanoate: step 2/2.</text>
</comment>
<dbReference type="InterPro" id="IPR013332">
    <property type="entry name" value="KPR_N"/>
</dbReference>
<evidence type="ECO:0000256" key="10">
    <source>
        <dbReference type="ARBA" id="ARBA00048793"/>
    </source>
</evidence>
<dbReference type="InterPro" id="IPR008927">
    <property type="entry name" value="6-PGluconate_DH-like_C_sf"/>
</dbReference>
<dbReference type="AlphaFoldDB" id="A0A9D2II40"/>
<evidence type="ECO:0000256" key="8">
    <source>
        <dbReference type="ARBA" id="ARBA00023002"/>
    </source>
</evidence>
<reference evidence="14" key="1">
    <citation type="journal article" date="2021" name="PeerJ">
        <title>Extensive microbial diversity within the chicken gut microbiome revealed by metagenomics and culture.</title>
        <authorList>
            <person name="Gilroy R."/>
            <person name="Ravi A."/>
            <person name="Getino M."/>
            <person name="Pursley I."/>
            <person name="Horton D.L."/>
            <person name="Alikhan N.F."/>
            <person name="Baker D."/>
            <person name="Gharbi K."/>
            <person name="Hall N."/>
            <person name="Watson M."/>
            <person name="Adriaenssens E.M."/>
            <person name="Foster-Nyarko E."/>
            <person name="Jarju S."/>
            <person name="Secka A."/>
            <person name="Antonio M."/>
            <person name="Oren A."/>
            <person name="Chaudhuri R.R."/>
            <person name="La Ragione R."/>
            <person name="Hildebrand F."/>
            <person name="Pallen M.J."/>
        </authorList>
    </citation>
    <scope>NUCLEOTIDE SEQUENCE</scope>
    <source>
        <strain evidence="14">CHK192-19661</strain>
    </source>
</reference>
<keyword evidence="7 11" id="KW-0521">NADP</keyword>
<dbReference type="InterPro" id="IPR050838">
    <property type="entry name" value="Ketopantoate_reductase"/>
</dbReference>
<dbReference type="EC" id="1.1.1.169" evidence="4 11"/>
<dbReference type="Gene3D" id="1.10.1040.10">
    <property type="entry name" value="N-(1-d-carboxylethyl)-l-norvaline Dehydrogenase, domain 2"/>
    <property type="match status" value="1"/>
</dbReference>
<keyword evidence="8 11" id="KW-0560">Oxidoreductase</keyword>
<proteinExistence type="inferred from homology"/>
<comment type="similarity">
    <text evidence="3 11">Belongs to the ketopantoate reductase family.</text>
</comment>
<dbReference type="GO" id="GO:0008677">
    <property type="term" value="F:2-dehydropantoate 2-reductase activity"/>
    <property type="evidence" value="ECO:0007669"/>
    <property type="project" value="UniProtKB-EC"/>
</dbReference>
<keyword evidence="6 11" id="KW-0566">Pantothenate biosynthesis</keyword>
<dbReference type="Proteomes" id="UP000824025">
    <property type="component" value="Unassembled WGS sequence"/>
</dbReference>
<dbReference type="InterPro" id="IPR013328">
    <property type="entry name" value="6PGD_dom2"/>
</dbReference>
<dbReference type="NCBIfam" id="TIGR00745">
    <property type="entry name" value="apbA_panE"/>
    <property type="match status" value="1"/>
</dbReference>
<gene>
    <name evidence="14" type="ORF">H9726_02740</name>
</gene>
<dbReference type="InterPro" id="IPR036291">
    <property type="entry name" value="NAD(P)-bd_dom_sf"/>
</dbReference>
<dbReference type="PANTHER" id="PTHR43765:SF2">
    <property type="entry name" value="2-DEHYDROPANTOATE 2-REDUCTASE"/>
    <property type="match status" value="1"/>
</dbReference>
<dbReference type="SUPFAM" id="SSF51735">
    <property type="entry name" value="NAD(P)-binding Rossmann-fold domains"/>
    <property type="match status" value="1"/>
</dbReference>
<evidence type="ECO:0000256" key="7">
    <source>
        <dbReference type="ARBA" id="ARBA00022857"/>
    </source>
</evidence>
<evidence type="ECO:0000259" key="13">
    <source>
        <dbReference type="Pfam" id="PF08546"/>
    </source>
</evidence>
<evidence type="ECO:0000256" key="2">
    <source>
        <dbReference type="ARBA" id="ARBA00004994"/>
    </source>
</evidence>
<dbReference type="PANTHER" id="PTHR43765">
    <property type="entry name" value="2-DEHYDROPANTOATE 2-REDUCTASE-RELATED"/>
    <property type="match status" value="1"/>
</dbReference>
<feature type="domain" description="Ketopantoate reductase N-terminal" evidence="12">
    <location>
        <begin position="3"/>
        <end position="146"/>
    </location>
</feature>
<evidence type="ECO:0000259" key="12">
    <source>
        <dbReference type="Pfam" id="PF02558"/>
    </source>
</evidence>
<evidence type="ECO:0000256" key="4">
    <source>
        <dbReference type="ARBA" id="ARBA00013014"/>
    </source>
</evidence>
<dbReference type="SUPFAM" id="SSF48179">
    <property type="entry name" value="6-phosphogluconate dehydrogenase C-terminal domain-like"/>
    <property type="match status" value="1"/>
</dbReference>
<dbReference type="Pfam" id="PF08546">
    <property type="entry name" value="ApbA_C"/>
    <property type="match status" value="1"/>
</dbReference>
<dbReference type="GO" id="GO:0015940">
    <property type="term" value="P:pantothenate biosynthetic process"/>
    <property type="evidence" value="ECO:0007669"/>
    <property type="project" value="UniProtKB-KW"/>
</dbReference>
<organism evidence="14 15">
    <name type="scientific">Candidatus Borkfalkia avicola</name>
    <dbReference type="NCBI Taxonomy" id="2838503"/>
    <lineage>
        <taxon>Bacteria</taxon>
        <taxon>Bacillati</taxon>
        <taxon>Bacillota</taxon>
        <taxon>Clostridia</taxon>
        <taxon>Christensenellales</taxon>
        <taxon>Christensenellaceae</taxon>
        <taxon>Candidatus Borkfalkia</taxon>
    </lineage>
</organism>
<evidence type="ECO:0000313" key="15">
    <source>
        <dbReference type="Proteomes" id="UP000824025"/>
    </source>
</evidence>
<evidence type="ECO:0000256" key="5">
    <source>
        <dbReference type="ARBA" id="ARBA00019465"/>
    </source>
</evidence>
<sequence length="334" mass="36365">MKYAIYGAGAMGTVLGAYIARAGIPVDLINRNERHVAALKERGAHIVGTVDFVQKVNALLPSEMKEQYDVILLMTKQRQNAEIAAFLKDYLKEDGALCTCQNGLPEPKLADILGADRVLGCAIAWGATFRGEGVSELTSDPAALTFSLGAYGKGNRLDEVRTLLECMGTVTVEENFIGARWSKLLINSAFSGLSTVTGETFGTVSKNKKSRAAALSIIKECIDVAKAAGIRPEPVQGHRIDRMFDYRGGMKKKIAFMLIPIAMKKHARLISSMLQDLRAGKKCEIDFINGVVCEYGERCGVPTPFNARTVSLVHEIEEGKRKISFENIGAYADL</sequence>
<comment type="caution">
    <text evidence="14">The sequence shown here is derived from an EMBL/GenBank/DDBJ whole genome shotgun (WGS) entry which is preliminary data.</text>
</comment>
<evidence type="ECO:0000256" key="6">
    <source>
        <dbReference type="ARBA" id="ARBA00022655"/>
    </source>
</evidence>
<comment type="function">
    <text evidence="1 11">Catalyzes the NADPH-dependent reduction of ketopantoate into pantoic acid.</text>
</comment>
<evidence type="ECO:0000313" key="14">
    <source>
        <dbReference type="EMBL" id="HIZ09386.1"/>
    </source>
</evidence>
<evidence type="ECO:0000256" key="11">
    <source>
        <dbReference type="RuleBase" id="RU362068"/>
    </source>
</evidence>
<evidence type="ECO:0000256" key="3">
    <source>
        <dbReference type="ARBA" id="ARBA00007870"/>
    </source>
</evidence>
<name>A0A9D2II40_9FIRM</name>
<dbReference type="InterPro" id="IPR003710">
    <property type="entry name" value="ApbA"/>
</dbReference>
<dbReference type="GO" id="GO:0050661">
    <property type="term" value="F:NADP binding"/>
    <property type="evidence" value="ECO:0007669"/>
    <property type="project" value="TreeGrafter"/>
</dbReference>
<dbReference type="GO" id="GO:0005737">
    <property type="term" value="C:cytoplasm"/>
    <property type="evidence" value="ECO:0007669"/>
    <property type="project" value="TreeGrafter"/>
</dbReference>
<dbReference type="EMBL" id="DXCF01000015">
    <property type="protein sequence ID" value="HIZ09386.1"/>
    <property type="molecule type" value="Genomic_DNA"/>
</dbReference>
<evidence type="ECO:0000256" key="1">
    <source>
        <dbReference type="ARBA" id="ARBA00002919"/>
    </source>
</evidence>
<protein>
    <recommendedName>
        <fullName evidence="5 11">2-dehydropantoate 2-reductase</fullName>
        <ecNumber evidence="4 11">1.1.1.169</ecNumber>
    </recommendedName>
    <alternativeName>
        <fullName evidence="9 11">Ketopantoate reductase</fullName>
    </alternativeName>
</protein>
<comment type="catalytic activity">
    <reaction evidence="10 11">
        <text>(R)-pantoate + NADP(+) = 2-dehydropantoate + NADPH + H(+)</text>
        <dbReference type="Rhea" id="RHEA:16233"/>
        <dbReference type="ChEBI" id="CHEBI:11561"/>
        <dbReference type="ChEBI" id="CHEBI:15378"/>
        <dbReference type="ChEBI" id="CHEBI:15980"/>
        <dbReference type="ChEBI" id="CHEBI:57783"/>
        <dbReference type="ChEBI" id="CHEBI:58349"/>
        <dbReference type="EC" id="1.1.1.169"/>
    </reaction>
</comment>
<dbReference type="Gene3D" id="3.40.50.720">
    <property type="entry name" value="NAD(P)-binding Rossmann-like Domain"/>
    <property type="match status" value="1"/>
</dbReference>
<evidence type="ECO:0000256" key="9">
    <source>
        <dbReference type="ARBA" id="ARBA00032024"/>
    </source>
</evidence>
<accession>A0A9D2II40</accession>
<dbReference type="InterPro" id="IPR013752">
    <property type="entry name" value="KPA_reductase"/>
</dbReference>